<dbReference type="SUPFAM" id="SSF57756">
    <property type="entry name" value="Retrovirus zinc finger-like domains"/>
    <property type="match status" value="1"/>
</dbReference>
<evidence type="ECO:0000256" key="1">
    <source>
        <dbReference type="PROSITE-ProRule" id="PRU00047"/>
    </source>
</evidence>
<gene>
    <name evidence="4" type="ORF">H5410_048486</name>
</gene>
<keyword evidence="5" id="KW-1185">Reference proteome</keyword>
<protein>
    <recommendedName>
        <fullName evidence="3">CCHC-type domain-containing protein</fullName>
    </recommendedName>
</protein>
<dbReference type="GO" id="GO:0003676">
    <property type="term" value="F:nucleic acid binding"/>
    <property type="evidence" value="ECO:0007669"/>
    <property type="project" value="InterPro"/>
</dbReference>
<dbReference type="Proteomes" id="UP000824120">
    <property type="component" value="Chromosome 9"/>
</dbReference>
<evidence type="ECO:0000256" key="2">
    <source>
        <dbReference type="SAM" id="MobiDB-lite"/>
    </source>
</evidence>
<comment type="caution">
    <text evidence="4">The sequence shown here is derived from an EMBL/GenBank/DDBJ whole genome shotgun (WGS) entry which is preliminary data.</text>
</comment>
<evidence type="ECO:0000313" key="5">
    <source>
        <dbReference type="Proteomes" id="UP000824120"/>
    </source>
</evidence>
<feature type="domain" description="CCHC-type" evidence="3">
    <location>
        <begin position="20"/>
        <end position="34"/>
    </location>
</feature>
<keyword evidence="1" id="KW-0863">Zinc-finger</keyword>
<dbReference type="OrthoDB" id="1099063at2759"/>
<keyword evidence="1" id="KW-0479">Metal-binding</keyword>
<name>A0A9J5XL80_SOLCO</name>
<dbReference type="Pfam" id="PF00098">
    <property type="entry name" value="zf-CCHC"/>
    <property type="match status" value="1"/>
</dbReference>
<evidence type="ECO:0000313" key="4">
    <source>
        <dbReference type="EMBL" id="KAG5588052.1"/>
    </source>
</evidence>
<keyword evidence="1" id="KW-0862">Zinc</keyword>
<feature type="region of interest" description="Disordered" evidence="2">
    <location>
        <begin position="37"/>
        <end position="56"/>
    </location>
</feature>
<feature type="compositionally biased region" description="Basic and acidic residues" evidence="2">
    <location>
        <begin position="37"/>
        <end position="46"/>
    </location>
</feature>
<reference evidence="4 5" key="1">
    <citation type="submission" date="2020-09" db="EMBL/GenBank/DDBJ databases">
        <title>De no assembly of potato wild relative species, Solanum commersonii.</title>
        <authorList>
            <person name="Cho K."/>
        </authorList>
    </citation>
    <scope>NUCLEOTIDE SEQUENCE [LARGE SCALE GENOMIC DNA]</scope>
    <source>
        <strain evidence="4">LZ3.2</strain>
        <tissue evidence="4">Leaf</tissue>
    </source>
</reference>
<evidence type="ECO:0000259" key="3">
    <source>
        <dbReference type="PROSITE" id="PS50158"/>
    </source>
</evidence>
<dbReference type="SMART" id="SM00343">
    <property type="entry name" value="ZnF_C2HC"/>
    <property type="match status" value="1"/>
</dbReference>
<organism evidence="4 5">
    <name type="scientific">Solanum commersonii</name>
    <name type="common">Commerson's wild potato</name>
    <name type="synonym">Commerson's nightshade</name>
    <dbReference type="NCBI Taxonomy" id="4109"/>
    <lineage>
        <taxon>Eukaryota</taxon>
        <taxon>Viridiplantae</taxon>
        <taxon>Streptophyta</taxon>
        <taxon>Embryophyta</taxon>
        <taxon>Tracheophyta</taxon>
        <taxon>Spermatophyta</taxon>
        <taxon>Magnoliopsida</taxon>
        <taxon>eudicotyledons</taxon>
        <taxon>Gunneridae</taxon>
        <taxon>Pentapetalae</taxon>
        <taxon>asterids</taxon>
        <taxon>lamiids</taxon>
        <taxon>Solanales</taxon>
        <taxon>Solanaceae</taxon>
        <taxon>Solanoideae</taxon>
        <taxon>Solaneae</taxon>
        <taxon>Solanum</taxon>
    </lineage>
</organism>
<dbReference type="PROSITE" id="PS50158">
    <property type="entry name" value="ZF_CCHC"/>
    <property type="match status" value="1"/>
</dbReference>
<dbReference type="AlphaFoldDB" id="A0A9J5XL80"/>
<dbReference type="Gene3D" id="4.10.60.10">
    <property type="entry name" value="Zinc finger, CCHC-type"/>
    <property type="match status" value="1"/>
</dbReference>
<dbReference type="GO" id="GO:0008270">
    <property type="term" value="F:zinc ion binding"/>
    <property type="evidence" value="ECO:0007669"/>
    <property type="project" value="UniProtKB-KW"/>
</dbReference>
<proteinExistence type="predicted"/>
<dbReference type="EMBL" id="JACXVP010000009">
    <property type="protein sequence ID" value="KAG5588052.1"/>
    <property type="molecule type" value="Genomic_DNA"/>
</dbReference>
<sequence length="104" mass="11263">MGSSSRGSPPPTLSRQSQGCYECGELDHWARECPHRSVEAVGDRSKGKSSGTVSWSTRDRLSGGNSAYDLVSIMPCFSIGYRYPVKVRGLAYSLLDTSSAIWGI</sequence>
<accession>A0A9J5XL80</accession>
<dbReference type="InterPro" id="IPR036875">
    <property type="entry name" value="Znf_CCHC_sf"/>
</dbReference>
<dbReference type="InterPro" id="IPR001878">
    <property type="entry name" value="Znf_CCHC"/>
</dbReference>